<keyword evidence="8" id="KW-1015">Disulfide bond</keyword>
<dbReference type="GO" id="GO:0005615">
    <property type="term" value="C:extracellular space"/>
    <property type="evidence" value="ECO:0007669"/>
    <property type="project" value="TreeGrafter"/>
</dbReference>
<dbReference type="SUPFAM" id="SSF50494">
    <property type="entry name" value="Trypsin-like serine proteases"/>
    <property type="match status" value="1"/>
</dbReference>
<evidence type="ECO:0000256" key="4">
    <source>
        <dbReference type="ARBA" id="ARBA00022757"/>
    </source>
</evidence>
<evidence type="ECO:0000256" key="3">
    <source>
        <dbReference type="ARBA" id="ARBA00022670"/>
    </source>
</evidence>
<evidence type="ECO:0000256" key="5">
    <source>
        <dbReference type="ARBA" id="ARBA00022801"/>
    </source>
</evidence>
<accession>A0A3B1IW86</accession>
<dbReference type="PROSITE" id="PS00134">
    <property type="entry name" value="TRYPSIN_HIS"/>
    <property type="match status" value="1"/>
</dbReference>
<dbReference type="InterPro" id="IPR009003">
    <property type="entry name" value="Peptidase_S1_PA"/>
</dbReference>
<dbReference type="FunFam" id="2.40.10.10:FF:000008">
    <property type="entry name" value="Cationic trypsin"/>
    <property type="match status" value="1"/>
</dbReference>
<keyword evidence="15" id="KW-1185">Reference proteome</keyword>
<evidence type="ECO:0000256" key="11">
    <source>
        <dbReference type="RuleBase" id="RU363034"/>
    </source>
</evidence>
<evidence type="ECO:0000256" key="1">
    <source>
        <dbReference type="ARBA" id="ARBA00004239"/>
    </source>
</evidence>
<evidence type="ECO:0000256" key="7">
    <source>
        <dbReference type="ARBA" id="ARBA00023145"/>
    </source>
</evidence>
<dbReference type="Proteomes" id="UP000018467">
    <property type="component" value="Unassembled WGS sequence"/>
</dbReference>
<proteinExistence type="predicted"/>
<keyword evidence="2" id="KW-0964">Secreted</keyword>
<dbReference type="Ensembl" id="ENSAMXT00000047188.1">
    <property type="protein sequence ID" value="ENSAMXP00000034193.1"/>
    <property type="gene ID" value="ENSAMXG00000037644.1"/>
</dbReference>
<keyword evidence="7" id="KW-0865">Zymogen</keyword>
<keyword evidence="5 11" id="KW-0378">Hydrolase</keyword>
<dbReference type="GeneTree" id="ENSGT01050000244883"/>
<organism evidence="14 15">
    <name type="scientific">Astyanax mexicanus</name>
    <name type="common">Blind cave fish</name>
    <name type="synonym">Astyanax fasciatus mexicanus</name>
    <dbReference type="NCBI Taxonomy" id="7994"/>
    <lineage>
        <taxon>Eukaryota</taxon>
        <taxon>Metazoa</taxon>
        <taxon>Chordata</taxon>
        <taxon>Craniata</taxon>
        <taxon>Vertebrata</taxon>
        <taxon>Euteleostomi</taxon>
        <taxon>Actinopterygii</taxon>
        <taxon>Neopterygii</taxon>
        <taxon>Teleostei</taxon>
        <taxon>Ostariophysi</taxon>
        <taxon>Characiformes</taxon>
        <taxon>Characoidei</taxon>
        <taxon>Acestrorhamphidae</taxon>
        <taxon>Acestrorhamphinae</taxon>
        <taxon>Astyanax</taxon>
    </lineage>
</organism>
<dbReference type="GO" id="GO:0004252">
    <property type="term" value="F:serine-type endopeptidase activity"/>
    <property type="evidence" value="ECO:0007669"/>
    <property type="project" value="UniProtKB-EC"/>
</dbReference>
<dbReference type="PROSITE" id="PS00135">
    <property type="entry name" value="TRYPSIN_SER"/>
    <property type="match status" value="1"/>
</dbReference>
<name>A0A3B1IW86_ASTMX</name>
<dbReference type="FunFam" id="2.40.10.10:FF:000005">
    <property type="entry name" value="Serine protease 37"/>
    <property type="match status" value="1"/>
</dbReference>
<feature type="domain" description="Peptidase S1" evidence="13">
    <location>
        <begin position="39"/>
        <end position="263"/>
    </location>
</feature>
<dbReference type="InterPro" id="IPR033116">
    <property type="entry name" value="TRYPSIN_SER"/>
</dbReference>
<dbReference type="InterPro" id="IPR001314">
    <property type="entry name" value="Peptidase_S1A"/>
</dbReference>
<keyword evidence="3 11" id="KW-0645">Protease</keyword>
<dbReference type="AlphaFoldDB" id="A0A3B1IW86"/>
<sequence length="265" mass="29441">MVYLPVLFQFGLSPVVMRCIVAVLLLVAVACSRADDDKIIGGYECRPHSQPWQIYLTYDDGERWCGASLINERWAVSAAHCYVPAHRLALHLGEHHIFEDEGTEQRIWAEKVIPYPAYDDYTYDHDFMLIKLSQPAVFNQYVQPIPLATTCARDGEQCLVSGWGNQITTGVNYASVLQCLDLPVVSRSDCEAAYPNQITKNMFCAGFLEGGKDSCQGDSGGPLVCNGQLQGVVSWGYYCAAPGYPGVYAEVCRYTDWIKNTIANN</sequence>
<reference evidence="15" key="2">
    <citation type="journal article" date="2014" name="Nat. Commun.">
        <title>The cavefish genome reveals candidate genes for eye loss.</title>
        <authorList>
            <person name="McGaugh S.E."/>
            <person name="Gross J.B."/>
            <person name="Aken B."/>
            <person name="Blin M."/>
            <person name="Borowsky R."/>
            <person name="Chalopin D."/>
            <person name="Hinaux H."/>
            <person name="Jeffery W.R."/>
            <person name="Keene A."/>
            <person name="Ma L."/>
            <person name="Minx P."/>
            <person name="Murphy D."/>
            <person name="O'Quin K.E."/>
            <person name="Retaux S."/>
            <person name="Rohner N."/>
            <person name="Searle S.M."/>
            <person name="Stahl B.A."/>
            <person name="Tabin C."/>
            <person name="Volff J.N."/>
            <person name="Yoshizawa M."/>
            <person name="Warren W.C."/>
        </authorList>
    </citation>
    <scope>NUCLEOTIDE SEQUENCE [LARGE SCALE GENOMIC DNA]</scope>
    <source>
        <strain evidence="15">female</strain>
    </source>
</reference>
<dbReference type="Gene3D" id="2.40.10.10">
    <property type="entry name" value="Trypsin-like serine proteases"/>
    <property type="match status" value="2"/>
</dbReference>
<dbReference type="GO" id="GO:0006508">
    <property type="term" value="P:proteolysis"/>
    <property type="evidence" value="ECO:0007669"/>
    <property type="project" value="UniProtKB-KW"/>
</dbReference>
<evidence type="ECO:0000256" key="8">
    <source>
        <dbReference type="ARBA" id="ARBA00023157"/>
    </source>
</evidence>
<dbReference type="Bgee" id="ENSAMXG00000037644">
    <property type="expression patterns" value="Expressed in intestine and 3 other cell types or tissues"/>
</dbReference>
<dbReference type="PROSITE" id="PS50240">
    <property type="entry name" value="TRYPSIN_DOM"/>
    <property type="match status" value="1"/>
</dbReference>
<dbReference type="InterPro" id="IPR050127">
    <property type="entry name" value="Serine_Proteases_S1"/>
</dbReference>
<evidence type="ECO:0000256" key="9">
    <source>
        <dbReference type="ARBA" id="ARBA00036320"/>
    </source>
</evidence>
<evidence type="ECO:0000256" key="6">
    <source>
        <dbReference type="ARBA" id="ARBA00022825"/>
    </source>
</evidence>
<keyword evidence="6 11" id="KW-0720">Serine protease</keyword>
<dbReference type="CDD" id="cd00190">
    <property type="entry name" value="Tryp_SPc"/>
    <property type="match status" value="1"/>
</dbReference>
<evidence type="ECO:0000256" key="10">
    <source>
        <dbReference type="ARBA" id="ARBA00038868"/>
    </source>
</evidence>
<dbReference type="InParanoid" id="A0A3B1IW86"/>
<reference evidence="15" key="1">
    <citation type="submission" date="2013-03" db="EMBL/GenBank/DDBJ databases">
        <authorList>
            <person name="Jeffery W."/>
            <person name="Warren W."/>
            <person name="Wilson R.K."/>
        </authorList>
    </citation>
    <scope>NUCLEOTIDE SEQUENCE</scope>
    <source>
        <strain evidence="15">female</strain>
    </source>
</reference>
<dbReference type="SMART" id="SM00020">
    <property type="entry name" value="Tryp_SPc"/>
    <property type="match status" value="1"/>
</dbReference>
<evidence type="ECO:0000256" key="12">
    <source>
        <dbReference type="SAM" id="SignalP"/>
    </source>
</evidence>
<dbReference type="EC" id="3.4.21.4" evidence="10"/>
<evidence type="ECO:0000259" key="13">
    <source>
        <dbReference type="PROSITE" id="PS50240"/>
    </source>
</evidence>
<dbReference type="Pfam" id="PF00089">
    <property type="entry name" value="Trypsin"/>
    <property type="match status" value="1"/>
</dbReference>
<dbReference type="GO" id="GO:0007586">
    <property type="term" value="P:digestion"/>
    <property type="evidence" value="ECO:0007669"/>
    <property type="project" value="UniProtKB-KW"/>
</dbReference>
<protein>
    <recommendedName>
        <fullName evidence="10">trypsin</fullName>
        <ecNumber evidence="10">3.4.21.4</ecNumber>
    </recommendedName>
</protein>
<reference evidence="14" key="3">
    <citation type="submission" date="2025-08" db="UniProtKB">
        <authorList>
            <consortium name="Ensembl"/>
        </authorList>
    </citation>
    <scope>IDENTIFICATION</scope>
</reference>
<dbReference type="PANTHER" id="PTHR24264">
    <property type="entry name" value="TRYPSIN-RELATED"/>
    <property type="match status" value="1"/>
</dbReference>
<dbReference type="InterPro" id="IPR018114">
    <property type="entry name" value="TRYPSIN_HIS"/>
</dbReference>
<dbReference type="PANTHER" id="PTHR24264:SF7">
    <property type="entry name" value="TRYPSIN-2-LIKE"/>
    <property type="match status" value="1"/>
</dbReference>
<feature type="chain" id="PRO_5017218496" description="trypsin" evidence="12">
    <location>
        <begin position="35"/>
        <end position="265"/>
    </location>
</feature>
<comment type="catalytic activity">
    <reaction evidence="9">
        <text>Preferential cleavage: Arg-|-Xaa, Lys-|-Xaa.</text>
        <dbReference type="EC" id="3.4.21.4"/>
    </reaction>
</comment>
<dbReference type="InterPro" id="IPR001254">
    <property type="entry name" value="Trypsin_dom"/>
</dbReference>
<evidence type="ECO:0000313" key="14">
    <source>
        <dbReference type="Ensembl" id="ENSAMXP00000034193.1"/>
    </source>
</evidence>
<dbReference type="STRING" id="7994.ENSAMXP00000034193"/>
<evidence type="ECO:0000256" key="2">
    <source>
        <dbReference type="ARBA" id="ARBA00022525"/>
    </source>
</evidence>
<comment type="subcellular location">
    <subcellularLocation>
        <location evidence="1">Secreted</location>
        <location evidence="1">Extracellular space</location>
    </subcellularLocation>
</comment>
<feature type="signal peptide" evidence="12">
    <location>
        <begin position="1"/>
        <end position="34"/>
    </location>
</feature>
<keyword evidence="12" id="KW-0732">Signal</keyword>
<reference evidence="14" key="4">
    <citation type="submission" date="2025-09" db="UniProtKB">
        <authorList>
            <consortium name="Ensembl"/>
        </authorList>
    </citation>
    <scope>IDENTIFICATION</scope>
</reference>
<keyword evidence="4" id="KW-0222">Digestion</keyword>
<dbReference type="InterPro" id="IPR043504">
    <property type="entry name" value="Peptidase_S1_PA_chymotrypsin"/>
</dbReference>
<evidence type="ECO:0000313" key="15">
    <source>
        <dbReference type="Proteomes" id="UP000018467"/>
    </source>
</evidence>
<dbReference type="PRINTS" id="PR00722">
    <property type="entry name" value="CHYMOTRYPSIN"/>
</dbReference>